<keyword evidence="2" id="KW-1185">Reference proteome</keyword>
<name>A0ACC3ACU3_9EURO</name>
<sequence length="156" mass="16685">MSSKQEQTLEDLGFKFHTPPGLLAEQFGAIGTPCTVTIPPNVSTITTSGHLGWGADGKFPTHLSEEIENVFKNIETSLKHAGASQGWRSVYSLQTFQSKSRVPDEDEFFGAILPIKAKYMGSVACVWTGVSVPELHAGAAVEIVVSAALAPLNSRL</sequence>
<evidence type="ECO:0000313" key="2">
    <source>
        <dbReference type="Proteomes" id="UP001172386"/>
    </source>
</evidence>
<dbReference type="Proteomes" id="UP001172386">
    <property type="component" value="Unassembled WGS sequence"/>
</dbReference>
<evidence type="ECO:0000313" key="1">
    <source>
        <dbReference type="EMBL" id="KAJ9659510.1"/>
    </source>
</evidence>
<organism evidence="1 2">
    <name type="scientific">Neophaeococcomyces mojaviensis</name>
    <dbReference type="NCBI Taxonomy" id="3383035"/>
    <lineage>
        <taxon>Eukaryota</taxon>
        <taxon>Fungi</taxon>
        <taxon>Dikarya</taxon>
        <taxon>Ascomycota</taxon>
        <taxon>Pezizomycotina</taxon>
        <taxon>Eurotiomycetes</taxon>
        <taxon>Chaetothyriomycetidae</taxon>
        <taxon>Chaetothyriales</taxon>
        <taxon>Chaetothyriales incertae sedis</taxon>
        <taxon>Neophaeococcomyces</taxon>
    </lineage>
</organism>
<comment type="caution">
    <text evidence="1">The sequence shown here is derived from an EMBL/GenBank/DDBJ whole genome shotgun (WGS) entry which is preliminary data.</text>
</comment>
<protein>
    <submittedName>
        <fullName evidence="1">Uncharacterized protein</fullName>
    </submittedName>
</protein>
<accession>A0ACC3ACU3</accession>
<dbReference type="EMBL" id="JAPDRQ010000039">
    <property type="protein sequence ID" value="KAJ9659510.1"/>
    <property type="molecule type" value="Genomic_DNA"/>
</dbReference>
<gene>
    <name evidence="1" type="ORF">H2198_003085</name>
</gene>
<reference evidence="1" key="1">
    <citation type="submission" date="2022-10" db="EMBL/GenBank/DDBJ databases">
        <title>Culturing micro-colonial fungi from biological soil crusts in the Mojave desert and describing Neophaeococcomyces mojavensis, and introducing the new genera and species Taxawa tesnikishii.</title>
        <authorList>
            <person name="Kurbessoian T."/>
            <person name="Stajich J.E."/>
        </authorList>
    </citation>
    <scope>NUCLEOTIDE SEQUENCE</scope>
    <source>
        <strain evidence="1">JES_112</strain>
    </source>
</reference>
<proteinExistence type="predicted"/>